<reference evidence="3 4" key="1">
    <citation type="submission" date="2017-05" db="EMBL/GenBank/DDBJ databases">
        <title>Vagococcus spp. assemblies.</title>
        <authorList>
            <person name="Gulvik C.A."/>
        </authorList>
    </citation>
    <scope>NUCLEOTIDE SEQUENCE [LARGE SCALE GENOMIC DNA]</scope>
    <source>
        <strain evidence="3 4">NCFB 2497</strain>
    </source>
</reference>
<feature type="domain" description="Competence protein CoiA nuclease-like" evidence="1">
    <location>
        <begin position="66"/>
        <end position="212"/>
    </location>
</feature>
<organism evidence="3 4">
    <name type="scientific">Vagococcus fluvialis</name>
    <dbReference type="NCBI Taxonomy" id="2738"/>
    <lineage>
        <taxon>Bacteria</taxon>
        <taxon>Bacillati</taxon>
        <taxon>Bacillota</taxon>
        <taxon>Bacilli</taxon>
        <taxon>Lactobacillales</taxon>
        <taxon>Enterococcaceae</taxon>
        <taxon>Vagococcus</taxon>
    </lineage>
</organism>
<comment type="caution">
    <text evidence="3">The sequence shown here is derived from an EMBL/GenBank/DDBJ whole genome shotgun (WGS) entry which is preliminary data.</text>
</comment>
<sequence length="378" mass="44944">MLVAENDLKEKCFISKLTSEEIKKAKKEKWFCPGCHSQVIIKSGKVNRSHFAHKTRETCDLFSENESEEHLKGKELIANNCDKYGIEYEVEAFLPELNQRPDVLIQEKIAIEFQCSALSLERFKERTESYLNNGYQVIWLLGEKFHLKNKLSALQKQFIYFSESKGFYMWECSVENRKIYLDYFIIYASSELLFEKEEFDLNQLSILNILNAAQKEVKAKMQTNPASNYYEQRCKWNRQLNQKLPKTMELQSFFYSKGQNLRNMNKMCFLPSFLTPVLFEKELILRFLVYDYFLKYKSGSANDILSYVVSDYDFEEFSLIKTTRLLGYCLSLYCFVLEEQKIIKKDKKSIYHLINEKPTKEVKWEILWLPLKYVMISK</sequence>
<dbReference type="OrthoDB" id="3784230at2"/>
<protein>
    <submittedName>
        <fullName evidence="3">Uncharacterized protein</fullName>
    </submittedName>
</protein>
<evidence type="ECO:0000313" key="3">
    <source>
        <dbReference type="EMBL" id="RSU01241.1"/>
    </source>
</evidence>
<accession>A0A369AU34</accession>
<dbReference type="RefSeq" id="WP_114289921.1">
    <property type="nucleotide sequence ID" value="NZ_NGJX01000008.1"/>
</dbReference>
<dbReference type="InterPro" id="IPR057253">
    <property type="entry name" value="CoiA-like_N"/>
</dbReference>
<dbReference type="EMBL" id="NGJX01000008">
    <property type="protein sequence ID" value="RSU01241.1"/>
    <property type="molecule type" value="Genomic_DNA"/>
</dbReference>
<name>A0A369AU34_9ENTE</name>
<dbReference type="Pfam" id="PF06054">
    <property type="entry name" value="CoiA_nuc"/>
    <property type="match status" value="1"/>
</dbReference>
<keyword evidence="4" id="KW-1185">Reference proteome</keyword>
<gene>
    <name evidence="3" type="ORF">CBF32_08845</name>
</gene>
<proteinExistence type="predicted"/>
<dbReference type="GeneID" id="63146782"/>
<dbReference type="AlphaFoldDB" id="A0A369AU34"/>
<dbReference type="Proteomes" id="UP000288197">
    <property type="component" value="Unassembled WGS sequence"/>
</dbReference>
<evidence type="ECO:0000313" key="4">
    <source>
        <dbReference type="Proteomes" id="UP000288197"/>
    </source>
</evidence>
<dbReference type="InterPro" id="IPR010330">
    <property type="entry name" value="CoiA_nuc"/>
</dbReference>
<evidence type="ECO:0000259" key="2">
    <source>
        <dbReference type="Pfam" id="PF25164"/>
    </source>
</evidence>
<dbReference type="Pfam" id="PF25164">
    <property type="entry name" value="CoiA_N"/>
    <property type="match status" value="1"/>
</dbReference>
<feature type="domain" description="Competence protein CoiA-like N-terminal" evidence="2">
    <location>
        <begin position="16"/>
        <end position="61"/>
    </location>
</feature>
<evidence type="ECO:0000259" key="1">
    <source>
        <dbReference type="Pfam" id="PF06054"/>
    </source>
</evidence>